<dbReference type="PROSITE" id="PS50931">
    <property type="entry name" value="HTH_LYSR"/>
    <property type="match status" value="1"/>
</dbReference>
<reference evidence="7" key="1">
    <citation type="submission" date="2016-10" db="EMBL/GenBank/DDBJ databases">
        <authorList>
            <person name="Varghese N."/>
            <person name="Submissions S."/>
        </authorList>
    </citation>
    <scope>NUCLEOTIDE SEQUENCE [LARGE SCALE GENOMIC DNA]</scope>
    <source>
        <strain evidence="7">DSM 29303</strain>
    </source>
</reference>
<dbReference type="InterPro" id="IPR005119">
    <property type="entry name" value="LysR_subst-bd"/>
</dbReference>
<dbReference type="SUPFAM" id="SSF53850">
    <property type="entry name" value="Periplasmic binding protein-like II"/>
    <property type="match status" value="1"/>
</dbReference>
<evidence type="ECO:0000256" key="3">
    <source>
        <dbReference type="ARBA" id="ARBA00023125"/>
    </source>
</evidence>
<keyword evidence="3" id="KW-0238">DNA-binding</keyword>
<dbReference type="SUPFAM" id="SSF46785">
    <property type="entry name" value="Winged helix' DNA-binding domain"/>
    <property type="match status" value="1"/>
</dbReference>
<dbReference type="GO" id="GO:0006351">
    <property type="term" value="P:DNA-templated transcription"/>
    <property type="evidence" value="ECO:0007669"/>
    <property type="project" value="TreeGrafter"/>
</dbReference>
<dbReference type="PANTHER" id="PTHR30537:SF81">
    <property type="entry name" value="TRANSCRIPTIONAL REGULATOR-RELATED"/>
    <property type="match status" value="1"/>
</dbReference>
<accession>A0A1H2R6J3</accession>
<organism evidence="6 7">
    <name type="scientific">Paracoccus sanguinis</name>
    <dbReference type="NCBI Taxonomy" id="1545044"/>
    <lineage>
        <taxon>Bacteria</taxon>
        <taxon>Pseudomonadati</taxon>
        <taxon>Pseudomonadota</taxon>
        <taxon>Alphaproteobacteria</taxon>
        <taxon>Rhodobacterales</taxon>
        <taxon>Paracoccaceae</taxon>
        <taxon>Paracoccus</taxon>
    </lineage>
</organism>
<evidence type="ECO:0000256" key="2">
    <source>
        <dbReference type="ARBA" id="ARBA00023015"/>
    </source>
</evidence>
<dbReference type="InterPro" id="IPR000847">
    <property type="entry name" value="LysR_HTH_N"/>
</dbReference>
<evidence type="ECO:0000256" key="4">
    <source>
        <dbReference type="ARBA" id="ARBA00023163"/>
    </source>
</evidence>
<keyword evidence="4" id="KW-0804">Transcription</keyword>
<dbReference type="PANTHER" id="PTHR30537">
    <property type="entry name" value="HTH-TYPE TRANSCRIPTIONAL REGULATOR"/>
    <property type="match status" value="1"/>
</dbReference>
<keyword evidence="2" id="KW-0805">Transcription regulation</keyword>
<dbReference type="Pfam" id="PF03466">
    <property type="entry name" value="LysR_substrate"/>
    <property type="match status" value="1"/>
</dbReference>
<comment type="similarity">
    <text evidence="1">Belongs to the LysR transcriptional regulatory family.</text>
</comment>
<dbReference type="Pfam" id="PF00126">
    <property type="entry name" value="HTH_1"/>
    <property type="match status" value="1"/>
</dbReference>
<dbReference type="Gene3D" id="3.40.190.290">
    <property type="match status" value="1"/>
</dbReference>
<keyword evidence="7" id="KW-1185">Reference proteome</keyword>
<evidence type="ECO:0000313" key="7">
    <source>
        <dbReference type="Proteomes" id="UP000182944"/>
    </source>
</evidence>
<dbReference type="AlphaFoldDB" id="A0A1H2R6J3"/>
<gene>
    <name evidence="6" type="ORF">SAMN05444276_101243</name>
</gene>
<dbReference type="InterPro" id="IPR036390">
    <property type="entry name" value="WH_DNA-bd_sf"/>
</dbReference>
<dbReference type="STRING" id="1545044.SAMN05444276_101243"/>
<evidence type="ECO:0000256" key="1">
    <source>
        <dbReference type="ARBA" id="ARBA00009437"/>
    </source>
</evidence>
<evidence type="ECO:0000313" key="6">
    <source>
        <dbReference type="EMBL" id="SDW15086.1"/>
    </source>
</evidence>
<sequence>MPRSALANEGPAGDTAAMRYDLNQIETFLAVLETGTVTAAAARLNLSKSVVSTRISDFEATIGAALFRRNAGRIAPTEAALRLAERLRPALAELTAATDSAAWGGQNGALTGSLAIAAPMSFGTTVLSPILARFAAAHPGLEMRIDFDDRARDLAREGFDVGIRIGGARDSALIGKKLCEERQVIVASPDYLARHGTPLTPADLSAHQAIGYTHLADSALWQFRQGPRWIAPRITSRVVMNNGEAMRDMAIAGLGLAMLPSFIVADAVAAGRLVQLLADAETRLLPVMAVWPPVSPLPEKQRRFIDFLQRALSETFAAT</sequence>
<dbReference type="Gene3D" id="1.10.10.10">
    <property type="entry name" value="Winged helix-like DNA-binding domain superfamily/Winged helix DNA-binding domain"/>
    <property type="match status" value="1"/>
</dbReference>
<evidence type="ECO:0000259" key="5">
    <source>
        <dbReference type="PROSITE" id="PS50931"/>
    </source>
</evidence>
<dbReference type="GO" id="GO:0043565">
    <property type="term" value="F:sequence-specific DNA binding"/>
    <property type="evidence" value="ECO:0007669"/>
    <property type="project" value="TreeGrafter"/>
</dbReference>
<dbReference type="EMBL" id="FNNA01000001">
    <property type="protein sequence ID" value="SDW15086.1"/>
    <property type="molecule type" value="Genomic_DNA"/>
</dbReference>
<dbReference type="InterPro" id="IPR036388">
    <property type="entry name" value="WH-like_DNA-bd_sf"/>
</dbReference>
<dbReference type="GO" id="GO:0003700">
    <property type="term" value="F:DNA-binding transcription factor activity"/>
    <property type="evidence" value="ECO:0007669"/>
    <property type="project" value="InterPro"/>
</dbReference>
<proteinExistence type="inferred from homology"/>
<feature type="domain" description="HTH lysR-type" evidence="5">
    <location>
        <begin position="20"/>
        <end position="77"/>
    </location>
</feature>
<dbReference type="Proteomes" id="UP000182944">
    <property type="component" value="Unassembled WGS sequence"/>
</dbReference>
<protein>
    <submittedName>
        <fullName evidence="6">Transcriptional regulator, LysR family</fullName>
    </submittedName>
</protein>
<dbReference type="CDD" id="cd08422">
    <property type="entry name" value="PBP2_CrgA_like"/>
    <property type="match status" value="1"/>
</dbReference>
<name>A0A1H2R6J3_9RHOB</name>
<dbReference type="InterPro" id="IPR058163">
    <property type="entry name" value="LysR-type_TF_proteobact-type"/>
</dbReference>